<evidence type="ECO:0000256" key="5">
    <source>
        <dbReference type="ARBA" id="ARBA00022898"/>
    </source>
</evidence>
<protein>
    <recommendedName>
        <fullName evidence="9">Aromatic-L-amino-acid decarboxylase</fullName>
        <ecNumber evidence="8">4.1.1.28</ecNumber>
    </recommendedName>
    <alternativeName>
        <fullName evidence="10">DOPA decarboxylase</fullName>
    </alternativeName>
</protein>
<dbReference type="AlphaFoldDB" id="A0A8C5MJP2"/>
<evidence type="ECO:0000256" key="1">
    <source>
        <dbReference type="ARBA" id="ARBA00001933"/>
    </source>
</evidence>
<comment type="pathway">
    <text evidence="7">Catecholamine biosynthesis; dopamine biosynthesis; dopamine from L-tyrosine: step 2/2.</text>
</comment>
<accession>A0A8C5MJP2</accession>
<evidence type="ECO:0000256" key="10">
    <source>
        <dbReference type="ARBA" id="ARBA00041275"/>
    </source>
</evidence>
<dbReference type="EC" id="4.1.1.28" evidence="8"/>
<dbReference type="Gene3D" id="1.20.1340.10">
    <property type="entry name" value="dopa decarboxylase, N-terminal domain"/>
    <property type="match status" value="1"/>
</dbReference>
<reference evidence="11" key="2">
    <citation type="submission" date="2025-09" db="UniProtKB">
        <authorList>
            <consortium name="Ensembl"/>
        </authorList>
    </citation>
    <scope>IDENTIFICATION</scope>
</reference>
<dbReference type="PRINTS" id="PR00800">
    <property type="entry name" value="YHDCRBOXLASE"/>
</dbReference>
<dbReference type="SUPFAM" id="SSF53383">
    <property type="entry name" value="PLP-dependent transferases"/>
    <property type="match status" value="1"/>
</dbReference>
<dbReference type="InterPro" id="IPR010977">
    <property type="entry name" value="Aromatic_deC"/>
</dbReference>
<dbReference type="GO" id="GO:0004058">
    <property type="term" value="F:aromatic-L-amino-acid decarboxylase activity"/>
    <property type="evidence" value="ECO:0007669"/>
    <property type="project" value="UniProtKB-EC"/>
</dbReference>
<name>A0A8C5MJP2_9ANUR</name>
<dbReference type="OrthoDB" id="639767at2759"/>
<dbReference type="GO" id="GO:0030170">
    <property type="term" value="F:pyridoxal phosphate binding"/>
    <property type="evidence" value="ECO:0007669"/>
    <property type="project" value="InterPro"/>
</dbReference>
<comment type="subunit">
    <text evidence="2">Homodimer.</text>
</comment>
<keyword evidence="12" id="KW-1185">Reference proteome</keyword>
<dbReference type="FunFam" id="1.20.1340.10:FF:000001">
    <property type="entry name" value="Histidine decarboxylase"/>
    <property type="match status" value="1"/>
</dbReference>
<dbReference type="GO" id="GO:0005737">
    <property type="term" value="C:cytoplasm"/>
    <property type="evidence" value="ECO:0007669"/>
    <property type="project" value="TreeGrafter"/>
</dbReference>
<reference evidence="11" key="1">
    <citation type="submission" date="2025-08" db="UniProtKB">
        <authorList>
            <consortium name="Ensembl"/>
        </authorList>
    </citation>
    <scope>IDENTIFICATION</scope>
</reference>
<dbReference type="GO" id="GO:0006520">
    <property type="term" value="P:amino acid metabolic process"/>
    <property type="evidence" value="ECO:0007669"/>
    <property type="project" value="InterPro"/>
</dbReference>
<evidence type="ECO:0000256" key="4">
    <source>
        <dbReference type="ARBA" id="ARBA00022793"/>
    </source>
</evidence>
<comment type="function">
    <text evidence="6">Catalyzes the decarboxylation of L-3,4-dihydroxyphenylalanine (DOPA) to dopamine and L-5-hydroxytryptophan to serotonin.</text>
</comment>
<dbReference type="PANTHER" id="PTHR11999:SF167">
    <property type="entry name" value="AROMATIC-L-AMINO-ACID DECARBOXYLASE"/>
    <property type="match status" value="1"/>
</dbReference>
<keyword evidence="5" id="KW-0663">Pyridoxal phosphate</keyword>
<keyword evidence="4" id="KW-0456">Lyase</keyword>
<proteinExistence type="predicted"/>
<dbReference type="PANTHER" id="PTHR11999">
    <property type="entry name" value="GROUP II PYRIDOXAL-5-PHOSPHATE DECARBOXYLASE"/>
    <property type="match status" value="1"/>
</dbReference>
<evidence type="ECO:0000256" key="2">
    <source>
        <dbReference type="ARBA" id="ARBA00011738"/>
    </source>
</evidence>
<keyword evidence="4" id="KW-0210">Decarboxylase</keyword>
<dbReference type="Pfam" id="PF00282">
    <property type="entry name" value="Pyridoxal_deC"/>
    <property type="match status" value="1"/>
</dbReference>
<dbReference type="InterPro" id="IPR015424">
    <property type="entry name" value="PyrdxlP-dep_Trfase"/>
</dbReference>
<evidence type="ECO:0000256" key="9">
    <source>
        <dbReference type="ARBA" id="ARBA00040968"/>
    </source>
</evidence>
<evidence type="ECO:0000256" key="6">
    <source>
        <dbReference type="ARBA" id="ARBA00037256"/>
    </source>
</evidence>
<dbReference type="GO" id="GO:0019752">
    <property type="term" value="P:carboxylic acid metabolic process"/>
    <property type="evidence" value="ECO:0007669"/>
    <property type="project" value="InterPro"/>
</dbReference>
<evidence type="ECO:0000256" key="7">
    <source>
        <dbReference type="ARBA" id="ARBA00037889"/>
    </source>
</evidence>
<evidence type="ECO:0000313" key="11">
    <source>
        <dbReference type="Ensembl" id="ENSLLEP00000015012.1"/>
    </source>
</evidence>
<dbReference type="Ensembl" id="ENSLLET00000015591.1">
    <property type="protein sequence ID" value="ENSLLEP00000015012.1"/>
    <property type="gene ID" value="ENSLLEG00000009560.1"/>
</dbReference>
<organism evidence="11 12">
    <name type="scientific">Leptobrachium leishanense</name>
    <name type="common">Leishan spiny toad</name>
    <dbReference type="NCBI Taxonomy" id="445787"/>
    <lineage>
        <taxon>Eukaryota</taxon>
        <taxon>Metazoa</taxon>
        <taxon>Chordata</taxon>
        <taxon>Craniata</taxon>
        <taxon>Vertebrata</taxon>
        <taxon>Euteleostomi</taxon>
        <taxon>Amphibia</taxon>
        <taxon>Batrachia</taxon>
        <taxon>Anura</taxon>
        <taxon>Pelobatoidea</taxon>
        <taxon>Megophryidae</taxon>
        <taxon>Leptobrachium</taxon>
    </lineage>
</organism>
<keyword evidence="3" id="KW-0127">Catecholamine biosynthesis</keyword>
<comment type="cofactor">
    <cofactor evidence="1">
        <name>pyridoxal 5'-phosphate</name>
        <dbReference type="ChEBI" id="CHEBI:597326"/>
    </cofactor>
</comment>
<dbReference type="InterPro" id="IPR002129">
    <property type="entry name" value="PyrdxlP-dep_de-COase"/>
</dbReference>
<evidence type="ECO:0000256" key="8">
    <source>
        <dbReference type="ARBA" id="ARBA00038886"/>
    </source>
</evidence>
<evidence type="ECO:0000256" key="3">
    <source>
        <dbReference type="ARBA" id="ARBA00022584"/>
    </source>
</evidence>
<dbReference type="GeneTree" id="ENSGT00940000156004"/>
<sequence length="131" mass="14955">MDSTEFRKRGKEMVDYIADYLEQIESRQVFPDVQPGYLRQLIPDSAPEEGEPYEAIINDVERVIMPGVTHWHSPYFFAYFPTGSSYPAMLADMLSGAIGCIGFSWVSFTKCSFPLIFLTVDHVLKCIRSPF</sequence>
<dbReference type="GO" id="GO:0042427">
    <property type="term" value="P:serotonin biosynthetic process"/>
    <property type="evidence" value="ECO:0007669"/>
    <property type="project" value="TreeGrafter"/>
</dbReference>
<dbReference type="GO" id="GO:0042423">
    <property type="term" value="P:catecholamine biosynthetic process"/>
    <property type="evidence" value="ECO:0007669"/>
    <property type="project" value="UniProtKB-KW"/>
</dbReference>
<dbReference type="Proteomes" id="UP000694569">
    <property type="component" value="Unplaced"/>
</dbReference>
<evidence type="ECO:0000313" key="12">
    <source>
        <dbReference type="Proteomes" id="UP000694569"/>
    </source>
</evidence>